<dbReference type="NCBIfam" id="TIGR00287">
    <property type="entry name" value="cas1"/>
    <property type="match status" value="1"/>
</dbReference>
<name>A0A840TSP6_9BACT</name>
<keyword evidence="1 9" id="KW-0540">Nuclease</keyword>
<dbReference type="EC" id="3.1.-.-" evidence="9"/>
<evidence type="ECO:0000256" key="1">
    <source>
        <dbReference type="ARBA" id="ARBA00022722"/>
    </source>
</evidence>
<evidence type="ECO:0000313" key="10">
    <source>
        <dbReference type="EMBL" id="MBB5283008.1"/>
    </source>
</evidence>
<dbReference type="CDD" id="cd09722">
    <property type="entry name" value="Cas1_I-B"/>
    <property type="match status" value="1"/>
</dbReference>
<keyword evidence="3 9" id="KW-0255">Endonuclease</keyword>
<protein>
    <recommendedName>
        <fullName evidence="9">CRISPR-associated endonuclease Cas1</fullName>
        <ecNumber evidence="9">3.1.-.-</ecNumber>
    </recommendedName>
</protein>
<dbReference type="GO" id="GO:0004520">
    <property type="term" value="F:DNA endonuclease activity"/>
    <property type="evidence" value="ECO:0007669"/>
    <property type="project" value="InterPro"/>
</dbReference>
<dbReference type="EMBL" id="JACHGF010000002">
    <property type="protein sequence ID" value="MBB5283008.1"/>
    <property type="molecule type" value="Genomic_DNA"/>
</dbReference>
<dbReference type="HAMAP" id="MF_01470">
    <property type="entry name" value="Cas1"/>
    <property type="match status" value="1"/>
</dbReference>
<sequence length="334" mass="38886">MKKTYYLFNPGRMSRHDNTLCFTPVDEEGREGPARHIPVEGVDNFYCFGSLDANSALYNFLGKHQVAVHFFDYYEHYTGSFMPKDYLLAGKMQVEQTRHYLSAAKRMALARKLVEGAAFNMTKNLRYYQSRAKEVTAFLTRMEGYAPLIGPCTRVDELMGIEGNLRQAYYDAFGVIINDFEMGGRSRQPPRNEVNTLISFGNMLCYTVCLDQIYHTQLNPTISFLHEPGARRYSLALDLAEIFKPLLVDRTIFSMLNRKQIQASDFRQEMNRCTLKEGARKAFVQAFDERLKETFKHRSLGRSVSYKHLIKLECYKLQKHLLGIEEYRPFKMLW</sequence>
<comment type="similarity">
    <text evidence="9">Belongs to the CRISPR-associated endonuclease Cas1 family.</text>
</comment>
<dbReference type="AlphaFoldDB" id="A0A840TSP6"/>
<dbReference type="PANTHER" id="PTHR43219:SF1">
    <property type="entry name" value="CRISPR-ASSOCIATED ENDONUCLEASE CAS1"/>
    <property type="match status" value="1"/>
</dbReference>
<feature type="binding site" evidence="9">
    <location>
        <position position="226"/>
    </location>
    <ligand>
        <name>Mn(2+)</name>
        <dbReference type="ChEBI" id="CHEBI:29035"/>
    </ligand>
</feature>
<dbReference type="Gene3D" id="1.20.120.920">
    <property type="entry name" value="CRISPR-associated endonuclease Cas1, C-terminal domain"/>
    <property type="match status" value="1"/>
</dbReference>
<dbReference type="NCBIfam" id="TIGR03641">
    <property type="entry name" value="cas1_HMARI"/>
    <property type="match status" value="1"/>
</dbReference>
<dbReference type="Pfam" id="PF01867">
    <property type="entry name" value="Cas_Cas1"/>
    <property type="match status" value="1"/>
</dbReference>
<dbReference type="GO" id="GO:0003677">
    <property type="term" value="F:DNA binding"/>
    <property type="evidence" value="ECO:0007669"/>
    <property type="project" value="UniProtKB-KW"/>
</dbReference>
<organism evidence="10 11">
    <name type="scientific">Rhabdobacter roseus</name>
    <dbReference type="NCBI Taxonomy" id="1655419"/>
    <lineage>
        <taxon>Bacteria</taxon>
        <taxon>Pseudomonadati</taxon>
        <taxon>Bacteroidota</taxon>
        <taxon>Cytophagia</taxon>
        <taxon>Cytophagales</taxon>
        <taxon>Cytophagaceae</taxon>
        <taxon>Rhabdobacter</taxon>
    </lineage>
</organism>
<evidence type="ECO:0000256" key="5">
    <source>
        <dbReference type="ARBA" id="ARBA00022842"/>
    </source>
</evidence>
<dbReference type="InterPro" id="IPR042211">
    <property type="entry name" value="CRISPR-assoc_Cas1_N"/>
</dbReference>
<evidence type="ECO:0000256" key="6">
    <source>
        <dbReference type="ARBA" id="ARBA00023118"/>
    </source>
</evidence>
<comment type="function">
    <text evidence="9">CRISPR (clustered regularly interspaced short palindromic repeat), is an adaptive immune system that provides protection against mobile genetic elements (viruses, transposable elements and conjugative plasmids). CRISPR clusters contain spacers, sequences complementary to antecedent mobile elements, and target invading nucleic acids. CRISPR clusters are transcribed and processed into CRISPR RNA (crRNA). Acts as a dsDNA endonuclease. Involved in the integration of spacer DNA into the CRISPR cassette.</text>
</comment>
<keyword evidence="8 9" id="KW-0464">Manganese</keyword>
<dbReference type="InterPro" id="IPR042206">
    <property type="entry name" value="CRISPR-assoc_Cas1_C"/>
</dbReference>
<proteinExistence type="inferred from homology"/>
<dbReference type="InterPro" id="IPR002729">
    <property type="entry name" value="CRISPR-assoc_Cas1"/>
</dbReference>
<keyword evidence="2 9" id="KW-0479">Metal-binding</keyword>
<dbReference type="GO" id="GO:0043571">
    <property type="term" value="P:maintenance of CRISPR repeat elements"/>
    <property type="evidence" value="ECO:0007669"/>
    <property type="project" value="UniProtKB-UniRule"/>
</dbReference>
<dbReference type="InterPro" id="IPR019858">
    <property type="entry name" value="CRISPR-assoc_Cas1_HMARI/TNEAP"/>
</dbReference>
<dbReference type="Gene3D" id="3.100.10.20">
    <property type="entry name" value="CRISPR-associated endonuclease Cas1, N-terminal domain"/>
    <property type="match status" value="1"/>
</dbReference>
<evidence type="ECO:0000256" key="3">
    <source>
        <dbReference type="ARBA" id="ARBA00022759"/>
    </source>
</evidence>
<feature type="binding site" evidence="9">
    <location>
        <position position="162"/>
    </location>
    <ligand>
        <name>Mn(2+)</name>
        <dbReference type="ChEBI" id="CHEBI:29035"/>
    </ligand>
</feature>
<dbReference type="GO" id="GO:0016787">
    <property type="term" value="F:hydrolase activity"/>
    <property type="evidence" value="ECO:0007669"/>
    <property type="project" value="UniProtKB-KW"/>
</dbReference>
<dbReference type="GO" id="GO:0046872">
    <property type="term" value="F:metal ion binding"/>
    <property type="evidence" value="ECO:0007669"/>
    <property type="project" value="UniProtKB-UniRule"/>
</dbReference>
<dbReference type="GO" id="GO:0051607">
    <property type="term" value="P:defense response to virus"/>
    <property type="evidence" value="ECO:0007669"/>
    <property type="project" value="UniProtKB-UniRule"/>
</dbReference>
<feature type="binding site" evidence="9">
    <location>
        <position position="241"/>
    </location>
    <ligand>
        <name>Mn(2+)</name>
        <dbReference type="ChEBI" id="CHEBI:29035"/>
    </ligand>
</feature>
<evidence type="ECO:0000313" key="11">
    <source>
        <dbReference type="Proteomes" id="UP000557307"/>
    </source>
</evidence>
<accession>A0A840TSP6</accession>
<comment type="cofactor">
    <cofactor evidence="9">
        <name>Mg(2+)</name>
        <dbReference type="ChEBI" id="CHEBI:18420"/>
    </cofactor>
    <cofactor evidence="9">
        <name>Mn(2+)</name>
        <dbReference type="ChEBI" id="CHEBI:29035"/>
    </cofactor>
</comment>
<dbReference type="RefSeq" id="WP_184172038.1">
    <property type="nucleotide sequence ID" value="NZ_JACHGF010000002.1"/>
</dbReference>
<keyword evidence="4 9" id="KW-0378">Hydrolase</keyword>
<evidence type="ECO:0000256" key="9">
    <source>
        <dbReference type="HAMAP-Rule" id="MF_01470"/>
    </source>
</evidence>
<keyword evidence="11" id="KW-1185">Reference proteome</keyword>
<keyword evidence="5 9" id="KW-0460">Magnesium</keyword>
<keyword evidence="7 9" id="KW-0238">DNA-binding</keyword>
<evidence type="ECO:0000256" key="7">
    <source>
        <dbReference type="ARBA" id="ARBA00023125"/>
    </source>
</evidence>
<comment type="caution">
    <text evidence="10">The sequence shown here is derived from an EMBL/GenBank/DDBJ whole genome shotgun (WGS) entry which is preliminary data.</text>
</comment>
<keyword evidence="6 9" id="KW-0051">Antiviral defense</keyword>
<dbReference type="PANTHER" id="PTHR43219">
    <property type="entry name" value="CRISPR-ASSOCIATED ENDONUCLEASE CAS1"/>
    <property type="match status" value="1"/>
</dbReference>
<evidence type="ECO:0000256" key="2">
    <source>
        <dbReference type="ARBA" id="ARBA00022723"/>
    </source>
</evidence>
<comment type="subunit">
    <text evidence="9">Homodimer, forms a heterotetramer with a Cas2 homodimer.</text>
</comment>
<gene>
    <name evidence="9" type="primary">cas1</name>
    <name evidence="10" type="ORF">HNQ92_001134</name>
</gene>
<evidence type="ECO:0000256" key="4">
    <source>
        <dbReference type="ARBA" id="ARBA00022801"/>
    </source>
</evidence>
<reference evidence="10 11" key="1">
    <citation type="submission" date="2020-08" db="EMBL/GenBank/DDBJ databases">
        <title>Genomic Encyclopedia of Type Strains, Phase IV (KMG-IV): sequencing the most valuable type-strain genomes for metagenomic binning, comparative biology and taxonomic classification.</title>
        <authorList>
            <person name="Goeker M."/>
        </authorList>
    </citation>
    <scope>NUCLEOTIDE SEQUENCE [LARGE SCALE GENOMIC DNA]</scope>
    <source>
        <strain evidence="10 11">DSM 105074</strain>
    </source>
</reference>
<dbReference type="Proteomes" id="UP000557307">
    <property type="component" value="Unassembled WGS sequence"/>
</dbReference>
<evidence type="ECO:0000256" key="8">
    <source>
        <dbReference type="ARBA" id="ARBA00023211"/>
    </source>
</evidence>